<organism evidence="3 4">
    <name type="scientific">Chroococcidiopsis cubana SAG 39.79</name>
    <dbReference type="NCBI Taxonomy" id="388085"/>
    <lineage>
        <taxon>Bacteria</taxon>
        <taxon>Bacillati</taxon>
        <taxon>Cyanobacteriota</taxon>
        <taxon>Cyanophyceae</taxon>
        <taxon>Chroococcidiopsidales</taxon>
        <taxon>Chroococcidiopsidaceae</taxon>
        <taxon>Chroococcidiopsis</taxon>
    </lineage>
</organism>
<reference evidence="3 4" key="1">
    <citation type="journal article" date="2019" name="Genome Biol. Evol.">
        <title>Day and night: Metabolic profiles and evolutionary relationships of six axenic non-marine cyanobacteria.</title>
        <authorList>
            <person name="Will S.E."/>
            <person name="Henke P."/>
            <person name="Boedeker C."/>
            <person name="Huang S."/>
            <person name="Brinkmann H."/>
            <person name="Rohde M."/>
            <person name="Jarek M."/>
            <person name="Friedl T."/>
            <person name="Seufert S."/>
            <person name="Schumacher M."/>
            <person name="Overmann J."/>
            <person name="Neumann-Schaal M."/>
            <person name="Petersen J."/>
        </authorList>
    </citation>
    <scope>NUCLEOTIDE SEQUENCE [LARGE SCALE GENOMIC DNA]</scope>
    <source>
        <strain evidence="3 4">SAG 39.79</strain>
    </source>
</reference>
<name>A0AB37U7Z2_9CYAN</name>
<dbReference type="GO" id="GO:0005737">
    <property type="term" value="C:cytoplasm"/>
    <property type="evidence" value="ECO:0007669"/>
    <property type="project" value="TreeGrafter"/>
</dbReference>
<keyword evidence="4" id="KW-1185">Reference proteome</keyword>
<evidence type="ECO:0000256" key="1">
    <source>
        <dbReference type="ARBA" id="ARBA00012344"/>
    </source>
</evidence>
<gene>
    <name evidence="3" type="ORF">DSM107010_70670</name>
</gene>
<evidence type="ECO:0000256" key="2">
    <source>
        <dbReference type="ARBA" id="ARBA00023239"/>
    </source>
</evidence>
<sequence length="233" mass="25456">MSLTRADLKTGRLQAMVLQSSELTPYLLSEAQLQASITTTLQAHPPNTDLWIFAYGSLIWSPCFKFVEARVVKLSGWHRRFCLSAPVGRGTPENPGLILGLDCGESCCGVAYRIAASDVAAELQLLWQREMVVGAYIPQWVKVFSGEQAVEAIAFVINQQHPLYTGSLSLEMTIESLATASGQLGSCADYFLQTIDGLATVGIKDETLLFLRDRVIARQQSLFDAANLSDASH</sequence>
<dbReference type="PANTHER" id="PTHR12192:SF2">
    <property type="entry name" value="GLUTATHIONE-SPECIFIC GAMMA-GLUTAMYLCYCLOTRANSFERASE 2"/>
    <property type="match status" value="1"/>
</dbReference>
<dbReference type="Proteomes" id="UP000282574">
    <property type="component" value="Unassembled WGS sequence"/>
</dbReference>
<dbReference type="InterPro" id="IPR013024">
    <property type="entry name" value="GGCT-like"/>
</dbReference>
<evidence type="ECO:0000313" key="4">
    <source>
        <dbReference type="Proteomes" id="UP000282574"/>
    </source>
</evidence>
<accession>A0AB37U7Z2</accession>
<dbReference type="AlphaFoldDB" id="A0AB37U7Z2"/>
<evidence type="ECO:0000313" key="3">
    <source>
        <dbReference type="EMBL" id="RUS96285.1"/>
    </source>
</evidence>
<protein>
    <recommendedName>
        <fullName evidence="1">glutathione-specific gamma-glutamylcyclotransferase</fullName>
        <ecNumber evidence="1">4.3.2.7</ecNumber>
    </recommendedName>
</protein>
<dbReference type="Pfam" id="PF04752">
    <property type="entry name" value="ChaC"/>
    <property type="match status" value="1"/>
</dbReference>
<dbReference type="PANTHER" id="PTHR12192">
    <property type="entry name" value="CATION TRANSPORT PROTEIN CHAC-RELATED"/>
    <property type="match status" value="1"/>
</dbReference>
<dbReference type="GO" id="GO:0061928">
    <property type="term" value="F:glutathione specific gamma-glutamylcyclotransferase activity"/>
    <property type="evidence" value="ECO:0007669"/>
    <property type="project" value="UniProtKB-EC"/>
</dbReference>
<dbReference type="RefSeq" id="WP_106169406.1">
    <property type="nucleotide sequence ID" value="NZ_JAVKZF010000001.1"/>
</dbReference>
<comment type="caution">
    <text evidence="3">The sequence shown here is derived from an EMBL/GenBank/DDBJ whole genome shotgun (WGS) entry which is preliminary data.</text>
</comment>
<dbReference type="GO" id="GO:0006751">
    <property type="term" value="P:glutathione catabolic process"/>
    <property type="evidence" value="ECO:0007669"/>
    <property type="project" value="InterPro"/>
</dbReference>
<dbReference type="EC" id="4.3.2.7" evidence="1"/>
<keyword evidence="2" id="KW-0456">Lyase</keyword>
<proteinExistence type="predicted"/>
<dbReference type="CDD" id="cd06661">
    <property type="entry name" value="GGCT_like"/>
    <property type="match status" value="1"/>
</dbReference>
<dbReference type="Gene3D" id="3.10.490.10">
    <property type="entry name" value="Gamma-glutamyl cyclotransferase-like"/>
    <property type="match status" value="1"/>
</dbReference>
<dbReference type="SUPFAM" id="SSF110857">
    <property type="entry name" value="Gamma-glutamyl cyclotransferase-like"/>
    <property type="match status" value="1"/>
</dbReference>
<dbReference type="EMBL" id="RSCK01000182">
    <property type="protein sequence ID" value="RUS96285.1"/>
    <property type="molecule type" value="Genomic_DNA"/>
</dbReference>
<dbReference type="InterPro" id="IPR006840">
    <property type="entry name" value="ChaC"/>
</dbReference>
<dbReference type="InterPro" id="IPR036568">
    <property type="entry name" value="GGCT-like_sf"/>
</dbReference>